<dbReference type="SUPFAM" id="SSF47862">
    <property type="entry name" value="Saposin"/>
    <property type="match status" value="1"/>
</dbReference>
<dbReference type="EMBL" id="RJVU01059333">
    <property type="protein sequence ID" value="ROJ78828.1"/>
    <property type="molecule type" value="Genomic_DNA"/>
</dbReference>
<feature type="domain" description="Saposin B-type" evidence="4">
    <location>
        <begin position="44"/>
        <end position="124"/>
    </location>
</feature>
<evidence type="ECO:0000256" key="2">
    <source>
        <dbReference type="ARBA" id="ARBA00023180"/>
    </source>
</evidence>
<dbReference type="InterPro" id="IPR038847">
    <property type="entry name" value="Granulysin-like"/>
</dbReference>
<organism evidence="5 6">
    <name type="scientific">Anabarilius grahami</name>
    <name type="common">Kanglang fish</name>
    <name type="synonym">Barilius grahami</name>
    <dbReference type="NCBI Taxonomy" id="495550"/>
    <lineage>
        <taxon>Eukaryota</taxon>
        <taxon>Metazoa</taxon>
        <taxon>Chordata</taxon>
        <taxon>Craniata</taxon>
        <taxon>Vertebrata</taxon>
        <taxon>Euteleostomi</taxon>
        <taxon>Actinopterygii</taxon>
        <taxon>Neopterygii</taxon>
        <taxon>Teleostei</taxon>
        <taxon>Ostariophysi</taxon>
        <taxon>Cypriniformes</taxon>
        <taxon>Xenocyprididae</taxon>
        <taxon>Xenocypridinae</taxon>
        <taxon>Xenocypridinae incertae sedis</taxon>
        <taxon>Anabarilius</taxon>
    </lineage>
</organism>
<dbReference type="PANTHER" id="PTHR15541">
    <property type="entry name" value="GRANULYSIN RELATED"/>
    <property type="match status" value="1"/>
</dbReference>
<keyword evidence="2" id="KW-0325">Glycoprotein</keyword>
<comment type="caution">
    <text evidence="5">The sequence shown here is derived from an EMBL/GenBank/DDBJ whole genome shotgun (WGS) entry which is preliminary data.</text>
</comment>
<name>A0A3N0XWE2_ANAGA</name>
<keyword evidence="1" id="KW-1015">Disulfide bond</keyword>
<dbReference type="GO" id="GO:0016020">
    <property type="term" value="C:membrane"/>
    <property type="evidence" value="ECO:0007669"/>
    <property type="project" value="GOC"/>
</dbReference>
<evidence type="ECO:0000313" key="5">
    <source>
        <dbReference type="EMBL" id="ROJ78828.1"/>
    </source>
</evidence>
<dbReference type="Proteomes" id="UP000281406">
    <property type="component" value="Unassembled WGS sequence"/>
</dbReference>
<feature type="chain" id="PRO_5018033333" evidence="3">
    <location>
        <begin position="18"/>
        <end position="136"/>
    </location>
</feature>
<evidence type="ECO:0000256" key="3">
    <source>
        <dbReference type="SAM" id="SignalP"/>
    </source>
</evidence>
<dbReference type="InterPro" id="IPR008138">
    <property type="entry name" value="SapB_2"/>
</dbReference>
<dbReference type="InterPro" id="IPR007856">
    <property type="entry name" value="SapB_1"/>
</dbReference>
<dbReference type="InterPro" id="IPR008139">
    <property type="entry name" value="SaposinB_dom"/>
</dbReference>
<dbReference type="InterPro" id="IPR008373">
    <property type="entry name" value="Saposin"/>
</dbReference>
<dbReference type="PROSITE" id="PS50015">
    <property type="entry name" value="SAP_B"/>
    <property type="match status" value="1"/>
</dbReference>
<dbReference type="Gene3D" id="1.10.225.10">
    <property type="entry name" value="Saposin-like"/>
    <property type="match status" value="1"/>
</dbReference>
<reference evidence="5 6" key="1">
    <citation type="submission" date="2018-10" db="EMBL/GenBank/DDBJ databases">
        <title>Genome assembly for a Yunnan-Guizhou Plateau 3E fish, Anabarilius grahami (Regan), and its evolutionary and genetic applications.</title>
        <authorList>
            <person name="Jiang W."/>
        </authorList>
    </citation>
    <scope>NUCLEOTIDE SEQUENCE [LARGE SCALE GENOMIC DNA]</scope>
    <source>
        <strain evidence="5">AG-KIZ</strain>
        <tissue evidence="5">Muscle</tissue>
    </source>
</reference>
<accession>A0A3N0XWE2</accession>
<dbReference type="Pfam" id="PF03489">
    <property type="entry name" value="SapB_2"/>
    <property type="match status" value="1"/>
</dbReference>
<feature type="signal peptide" evidence="3">
    <location>
        <begin position="1"/>
        <end position="17"/>
    </location>
</feature>
<evidence type="ECO:0000259" key="4">
    <source>
        <dbReference type="PROSITE" id="PS50015"/>
    </source>
</evidence>
<dbReference type="GO" id="GO:0005764">
    <property type="term" value="C:lysosome"/>
    <property type="evidence" value="ECO:0007669"/>
    <property type="project" value="InterPro"/>
</dbReference>
<gene>
    <name evidence="5" type="ORF">DPX16_15353</name>
</gene>
<dbReference type="SMART" id="SM00741">
    <property type="entry name" value="SapB"/>
    <property type="match status" value="1"/>
</dbReference>
<sequence>MLRNVFLVSLLIYAVCAAHWEIREVDSAEDELEEILADLTEQQLFDKCAICKYIMKKVKKGISSKATPDEIKTKLNNTCEKAKLLKSRCKKFVEKYLSTLIDELMTDDGPKTICTKVHACKPEPPIKEFILAFNSL</sequence>
<evidence type="ECO:0000256" key="1">
    <source>
        <dbReference type="ARBA" id="ARBA00023157"/>
    </source>
</evidence>
<dbReference type="PRINTS" id="PR01797">
    <property type="entry name" value="SAPOSIN"/>
</dbReference>
<dbReference type="PANTHER" id="PTHR15541:SF2">
    <property type="entry name" value="GRANULYSIN"/>
    <property type="match status" value="1"/>
</dbReference>
<dbReference type="InterPro" id="IPR011001">
    <property type="entry name" value="Saposin-like"/>
</dbReference>
<dbReference type="OrthoDB" id="69496at2759"/>
<dbReference type="GO" id="GO:0042742">
    <property type="term" value="P:defense response to bacterium"/>
    <property type="evidence" value="ECO:0007669"/>
    <property type="project" value="InterPro"/>
</dbReference>
<keyword evidence="3" id="KW-0732">Signal</keyword>
<keyword evidence="6" id="KW-1185">Reference proteome</keyword>
<dbReference type="Pfam" id="PF05184">
    <property type="entry name" value="SapB_1"/>
    <property type="match status" value="1"/>
</dbReference>
<evidence type="ECO:0000313" key="6">
    <source>
        <dbReference type="Proteomes" id="UP000281406"/>
    </source>
</evidence>
<dbReference type="GO" id="GO:0006665">
    <property type="term" value="P:sphingolipid metabolic process"/>
    <property type="evidence" value="ECO:0007669"/>
    <property type="project" value="InterPro"/>
</dbReference>
<proteinExistence type="predicted"/>
<protein>
    <submittedName>
        <fullName evidence="5">Antimicrobial peptide NK-lysin</fullName>
    </submittedName>
</protein>
<dbReference type="AlphaFoldDB" id="A0A3N0XWE2"/>